<name>A0AAV5GBL4_9BASI</name>
<protein>
    <recommendedName>
        <fullName evidence="7">GRF-type domain-containing protein</fullName>
    </recommendedName>
</protein>
<evidence type="ECO:0000256" key="1">
    <source>
        <dbReference type="ARBA" id="ARBA00022723"/>
    </source>
</evidence>
<keyword evidence="1" id="KW-0479">Metal-binding</keyword>
<organism evidence="8 9">
    <name type="scientific">Rhodotorula paludigena</name>
    <dbReference type="NCBI Taxonomy" id="86838"/>
    <lineage>
        <taxon>Eukaryota</taxon>
        <taxon>Fungi</taxon>
        <taxon>Dikarya</taxon>
        <taxon>Basidiomycota</taxon>
        <taxon>Pucciniomycotina</taxon>
        <taxon>Microbotryomycetes</taxon>
        <taxon>Sporidiobolales</taxon>
        <taxon>Sporidiobolaceae</taxon>
        <taxon>Rhodotorula</taxon>
    </lineage>
</organism>
<sequence length="367" mass="39178">MQRQARPDVPGWKRPRQATGTGTSTSSSSNVKNTAQNYREYGCFLPDGDVLCFCNTEPRIRAIRRVTRKESSPNLGREFWSCGNWVEGAQCGFFLWCDQAASKGREFRTPPPPGASAPAPLTPSSSPQKRPRAPSPAIPRPSPSSRVPLPPSESLDDIDPAAFDDPGFDDQDDDDEIEDADEGGPPSASALRAAASSSPSKKPRFESFAADSSGSGDGGGASGRGSQQLPSTPKARPGGFDAIRSDPDSPFHALQKTLFGGGQGDGDADGLRGGSTPAPGDNAAEPDALGQLTTGIAALPSLLGALRKERERDQRLLVAAKRREDVLKRAAEKAKEESEGLRRDNERLKERIRMLEEEASELRTRGA</sequence>
<keyword evidence="9" id="KW-1185">Reference proteome</keyword>
<evidence type="ECO:0000256" key="6">
    <source>
        <dbReference type="SAM" id="MobiDB-lite"/>
    </source>
</evidence>
<evidence type="ECO:0000256" key="3">
    <source>
        <dbReference type="ARBA" id="ARBA00022833"/>
    </source>
</evidence>
<comment type="caution">
    <text evidence="8">The sequence shown here is derived from an EMBL/GenBank/DDBJ whole genome shotgun (WGS) entry which is preliminary data.</text>
</comment>
<keyword evidence="5" id="KW-0175">Coiled coil</keyword>
<evidence type="ECO:0000256" key="5">
    <source>
        <dbReference type="SAM" id="Coils"/>
    </source>
</evidence>
<evidence type="ECO:0000256" key="4">
    <source>
        <dbReference type="PROSITE-ProRule" id="PRU01343"/>
    </source>
</evidence>
<feature type="region of interest" description="Disordered" evidence="6">
    <location>
        <begin position="1"/>
        <end position="32"/>
    </location>
</feature>
<dbReference type="PANTHER" id="PTHR33680:SF1">
    <property type="entry name" value="OS05G0489500 PROTEIN"/>
    <property type="match status" value="1"/>
</dbReference>
<feature type="coiled-coil region" evidence="5">
    <location>
        <begin position="317"/>
        <end position="365"/>
    </location>
</feature>
<feature type="region of interest" description="Disordered" evidence="6">
    <location>
        <begin position="104"/>
        <end position="288"/>
    </location>
</feature>
<dbReference type="AlphaFoldDB" id="A0AAV5GBL4"/>
<dbReference type="Pfam" id="PF06839">
    <property type="entry name" value="Zn_ribbon_GRF"/>
    <property type="match status" value="1"/>
</dbReference>
<dbReference type="GO" id="GO:0008270">
    <property type="term" value="F:zinc ion binding"/>
    <property type="evidence" value="ECO:0007669"/>
    <property type="project" value="UniProtKB-KW"/>
</dbReference>
<dbReference type="PANTHER" id="PTHR33680">
    <property type="entry name" value="OS07G0190500 PROTEIN"/>
    <property type="match status" value="1"/>
</dbReference>
<accession>A0AAV5GBL4</accession>
<reference evidence="8 9" key="1">
    <citation type="submission" date="2021-12" db="EMBL/GenBank/DDBJ databases">
        <title>High titer production of polyol ester of fatty acids by Rhodotorula paludigena BS15 towards product separation-free biomass refinery.</title>
        <authorList>
            <person name="Mano J."/>
            <person name="Ono H."/>
            <person name="Tanaka T."/>
            <person name="Naito K."/>
            <person name="Sushida H."/>
            <person name="Ike M."/>
            <person name="Tokuyasu K."/>
            <person name="Kitaoka M."/>
        </authorList>
    </citation>
    <scope>NUCLEOTIDE SEQUENCE [LARGE SCALE GENOMIC DNA]</scope>
    <source>
        <strain evidence="8 9">BS15</strain>
    </source>
</reference>
<keyword evidence="3" id="KW-0862">Zinc</keyword>
<gene>
    <name evidence="8" type="ORF">Rhopal_002830-T1</name>
</gene>
<dbReference type="InterPro" id="IPR010666">
    <property type="entry name" value="Znf_GRF"/>
</dbReference>
<evidence type="ECO:0000313" key="9">
    <source>
        <dbReference type="Proteomes" id="UP001342314"/>
    </source>
</evidence>
<feature type="compositionally biased region" description="Pro residues" evidence="6">
    <location>
        <begin position="133"/>
        <end position="142"/>
    </location>
</feature>
<feature type="compositionally biased region" description="Low complexity" evidence="6">
    <location>
        <begin position="183"/>
        <end position="200"/>
    </location>
</feature>
<dbReference type="Proteomes" id="UP001342314">
    <property type="component" value="Unassembled WGS sequence"/>
</dbReference>
<feature type="compositionally biased region" description="Low complexity" evidence="6">
    <location>
        <begin position="19"/>
        <end position="29"/>
    </location>
</feature>
<proteinExistence type="predicted"/>
<evidence type="ECO:0000259" key="7">
    <source>
        <dbReference type="PROSITE" id="PS51999"/>
    </source>
</evidence>
<feature type="compositionally biased region" description="Low complexity" evidence="6">
    <location>
        <begin position="116"/>
        <end position="127"/>
    </location>
</feature>
<dbReference type="PROSITE" id="PS51999">
    <property type="entry name" value="ZF_GRF"/>
    <property type="match status" value="1"/>
</dbReference>
<feature type="compositionally biased region" description="Acidic residues" evidence="6">
    <location>
        <begin position="166"/>
        <end position="182"/>
    </location>
</feature>
<evidence type="ECO:0000256" key="2">
    <source>
        <dbReference type="ARBA" id="ARBA00022771"/>
    </source>
</evidence>
<keyword evidence="2 4" id="KW-0863">Zinc-finger</keyword>
<dbReference type="EMBL" id="BQKY01000005">
    <property type="protein sequence ID" value="GJN89841.1"/>
    <property type="molecule type" value="Genomic_DNA"/>
</dbReference>
<feature type="domain" description="GRF-type" evidence="7">
    <location>
        <begin position="52"/>
        <end position="100"/>
    </location>
</feature>
<evidence type="ECO:0000313" key="8">
    <source>
        <dbReference type="EMBL" id="GJN89841.1"/>
    </source>
</evidence>